<sequence>MVHIFECMVQHYCPVAMFIEWKHHTMNMQTHVQDCCIVFETSLPYLKLSLGRCAAILKGVAAEVGLDMKLGVMAGINAAIEPDTIFCLGGWHNPNMFWCHYVTRTILNMFTDMLFDVDNLR</sequence>
<gene>
    <name evidence="1" type="ORF">ACA1_307020</name>
</gene>
<reference evidence="1 2" key="1">
    <citation type="journal article" date="2013" name="Genome Biol.">
        <title>Genome of Acanthamoeba castellanii highlights extensive lateral gene transfer and early evolution of tyrosine kinase signaling.</title>
        <authorList>
            <person name="Clarke M."/>
            <person name="Lohan A.J."/>
            <person name="Liu B."/>
            <person name="Lagkouvardos I."/>
            <person name="Roy S."/>
            <person name="Zafar N."/>
            <person name="Bertelli C."/>
            <person name="Schilde C."/>
            <person name="Kianianmomeni A."/>
            <person name="Burglin T.R."/>
            <person name="Frech C."/>
            <person name="Turcotte B."/>
            <person name="Kopec K.O."/>
            <person name="Synnott J.M."/>
            <person name="Choo C."/>
            <person name="Paponov I."/>
            <person name="Finkler A."/>
            <person name="Soon Heng Tan C."/>
            <person name="Hutchins A.P."/>
            <person name="Weinmeier T."/>
            <person name="Rattei T."/>
            <person name="Chu J.S."/>
            <person name="Gimenez G."/>
            <person name="Irimia M."/>
            <person name="Rigden D.J."/>
            <person name="Fitzpatrick D.A."/>
            <person name="Lorenzo-Morales J."/>
            <person name="Bateman A."/>
            <person name="Chiu C.H."/>
            <person name="Tang P."/>
            <person name="Hegemann P."/>
            <person name="Fromm H."/>
            <person name="Raoult D."/>
            <person name="Greub G."/>
            <person name="Miranda-Saavedra D."/>
            <person name="Chen N."/>
            <person name="Nash P."/>
            <person name="Ginger M.L."/>
            <person name="Horn M."/>
            <person name="Schaap P."/>
            <person name="Caler L."/>
            <person name="Loftus B."/>
        </authorList>
    </citation>
    <scope>NUCLEOTIDE SEQUENCE [LARGE SCALE GENOMIC DNA]</scope>
    <source>
        <strain evidence="1 2">Neff</strain>
    </source>
</reference>
<name>L8GWL3_ACACF</name>
<organism evidence="1 2">
    <name type="scientific">Acanthamoeba castellanii (strain ATCC 30010 / Neff)</name>
    <dbReference type="NCBI Taxonomy" id="1257118"/>
    <lineage>
        <taxon>Eukaryota</taxon>
        <taxon>Amoebozoa</taxon>
        <taxon>Discosea</taxon>
        <taxon>Longamoebia</taxon>
        <taxon>Centramoebida</taxon>
        <taxon>Acanthamoebidae</taxon>
        <taxon>Acanthamoeba</taxon>
    </lineage>
</organism>
<dbReference type="VEuPathDB" id="AmoebaDB:ACA1_307020"/>
<evidence type="ECO:0000313" key="1">
    <source>
        <dbReference type="EMBL" id="ELR16486.1"/>
    </source>
</evidence>
<dbReference type="GeneID" id="14917179"/>
<dbReference type="KEGG" id="acan:ACA1_307020"/>
<evidence type="ECO:0000313" key="2">
    <source>
        <dbReference type="Proteomes" id="UP000011083"/>
    </source>
</evidence>
<dbReference type="EMBL" id="KB007990">
    <property type="protein sequence ID" value="ELR16486.1"/>
    <property type="molecule type" value="Genomic_DNA"/>
</dbReference>
<dbReference type="AlphaFoldDB" id="L8GWL3"/>
<keyword evidence="2" id="KW-1185">Reference proteome</keyword>
<accession>L8GWL3</accession>
<dbReference type="RefSeq" id="XP_004338499.1">
    <property type="nucleotide sequence ID" value="XM_004338451.1"/>
</dbReference>
<protein>
    <submittedName>
        <fullName evidence="1">Uncharacterized protein</fullName>
    </submittedName>
</protein>
<dbReference type="Proteomes" id="UP000011083">
    <property type="component" value="Unassembled WGS sequence"/>
</dbReference>
<proteinExistence type="predicted"/>